<evidence type="ECO:0000313" key="2">
    <source>
        <dbReference type="Proteomes" id="UP000224182"/>
    </source>
</evidence>
<accession>A0A2C6A5U4</accession>
<comment type="caution">
    <text evidence="1">The sequence shown here is derived from an EMBL/GenBank/DDBJ whole genome shotgun (WGS) entry which is preliminary data.</text>
</comment>
<name>A0A2C6A5U4_FUSNP</name>
<dbReference type="AlphaFoldDB" id="A0A2C6A5U4"/>
<dbReference type="RefSeq" id="WP_098974750.1">
    <property type="nucleotide sequence ID" value="NZ_CP077115.1"/>
</dbReference>
<organism evidence="1 2">
    <name type="scientific">Fusobacterium nucleatum subsp. polymorphum</name>
    <name type="common">Fusobacterium polymorphum</name>
    <dbReference type="NCBI Taxonomy" id="76857"/>
    <lineage>
        <taxon>Bacteria</taxon>
        <taxon>Fusobacteriati</taxon>
        <taxon>Fusobacteriota</taxon>
        <taxon>Fusobacteriia</taxon>
        <taxon>Fusobacteriales</taxon>
        <taxon>Fusobacteriaceae</taxon>
        <taxon>Fusobacterium</taxon>
    </lineage>
</organism>
<reference evidence="1 2" key="1">
    <citation type="submission" date="2017-06" db="EMBL/GenBank/DDBJ databases">
        <title>Draft genome sequence of Fusobacterium nucleatum subsp. polymorphum KCOM 1271 (=ChDC F305).</title>
        <authorList>
            <person name="Kook J.-K."/>
            <person name="Park S.-N."/>
            <person name="Lim Y.K."/>
            <person name="Roh H."/>
        </authorList>
    </citation>
    <scope>NUCLEOTIDE SEQUENCE [LARGE SCALE GENOMIC DNA]</scope>
    <source>
        <strain evidence="2">KCOM 1271 (ChDC F305)</strain>
    </source>
</reference>
<dbReference type="InterPro" id="IPR009003">
    <property type="entry name" value="Peptidase_S1_PA"/>
</dbReference>
<dbReference type="Proteomes" id="UP000224182">
    <property type="component" value="Unassembled WGS sequence"/>
</dbReference>
<proteinExistence type="predicted"/>
<gene>
    <name evidence="1" type="ORF">CBG54_08605</name>
</gene>
<dbReference type="EMBL" id="NIRN01000001">
    <property type="protein sequence ID" value="PHI07080.1"/>
    <property type="molecule type" value="Genomic_DNA"/>
</dbReference>
<protein>
    <recommendedName>
        <fullName evidence="3">Serine protease</fullName>
    </recommendedName>
</protein>
<evidence type="ECO:0000313" key="1">
    <source>
        <dbReference type="EMBL" id="PHI07080.1"/>
    </source>
</evidence>
<sequence length="278" mass="31436">MNDFFTAVAKIELLNKEDKTVSYGTGFFYAIPIEIGNQSEINLPCLITTKHLLDNSDYCKYKITIQNINDYLAETTHMEIIFTETDVEIITNDYKDLALIYLKNVNLRKNRNFFRPAYLKYPIDDLWIMHNFLGTENMAYGQDIFGNKKKPNLQNDNVLIIGYHYGDSKYGINHPISIYGSITMDISKGAFIVQAPVSKGSSGSPILAQTDGGIQLIGLVSEQCSSDERNIDGLFYAVSSQGINLMEQTLIEKIGENEIKRKRDAFKISAGPQLLKRM</sequence>
<dbReference type="SUPFAM" id="SSF50494">
    <property type="entry name" value="Trypsin-like serine proteases"/>
    <property type="match status" value="1"/>
</dbReference>
<evidence type="ECO:0008006" key="3">
    <source>
        <dbReference type="Google" id="ProtNLM"/>
    </source>
</evidence>
<dbReference type="Gene3D" id="2.40.10.10">
    <property type="entry name" value="Trypsin-like serine proteases"/>
    <property type="match status" value="1"/>
</dbReference>
<dbReference type="InterPro" id="IPR043504">
    <property type="entry name" value="Peptidase_S1_PA_chymotrypsin"/>
</dbReference>